<dbReference type="GO" id="GO:0003677">
    <property type="term" value="F:DNA binding"/>
    <property type="evidence" value="ECO:0007669"/>
    <property type="project" value="UniProtKB-KW"/>
</dbReference>
<accession>A0A0L6VZB8</accession>
<dbReference type="Gene3D" id="1.10.10.10">
    <property type="entry name" value="Winged helix-like DNA-binding domain superfamily/Winged helix DNA-binding domain"/>
    <property type="match status" value="2"/>
</dbReference>
<dbReference type="GO" id="GO:0006352">
    <property type="term" value="P:DNA-templated transcription initiation"/>
    <property type="evidence" value="ECO:0007669"/>
    <property type="project" value="InterPro"/>
</dbReference>
<dbReference type="InterPro" id="IPR039420">
    <property type="entry name" value="WalR-like"/>
</dbReference>
<comment type="caution">
    <text evidence="3">The sequence shown here is derived from an EMBL/GenBank/DDBJ whole genome shotgun (WGS) entry which is preliminary data.</text>
</comment>
<keyword evidence="4" id="KW-1185">Reference proteome</keyword>
<dbReference type="EMBL" id="LGTE01000024">
    <property type="protein sequence ID" value="KNZ68672.1"/>
    <property type="molecule type" value="Genomic_DNA"/>
</dbReference>
<protein>
    <submittedName>
        <fullName evidence="3">RNA polymerase sigma factor SigX</fullName>
    </submittedName>
</protein>
<dbReference type="Proteomes" id="UP000037175">
    <property type="component" value="Unassembled WGS sequence"/>
</dbReference>
<dbReference type="InterPro" id="IPR013249">
    <property type="entry name" value="RNA_pol_sigma70_r4_t2"/>
</dbReference>
<sequence length="272" mass="30277">MLSPQQQEIVRLKKQGLGAKKIAQTLGVSESTVKTNLRRIKEKLARLQGGDKDNPNDPSQYPCALFEDQNLEEMISEVPGAPRMTVNQFQVLALAGKGLTVKQVAKKLNKSENAVRCTLKQKSISAKDFSKRKLTAEERERVEKIKPPAEKRISWADAALLRAYINGEIARDHLAGVEVVLRAKGYIRRTPNINRANAKHLKTIIAGSREKVLRVPADKAKTAQADLAHNNAKLLCSVTELEYTHEYDEPKIDSYRVYSVSAAALETLLKAL</sequence>
<proteinExistence type="predicted"/>
<dbReference type="PANTHER" id="PTHR43214">
    <property type="entry name" value="TWO-COMPONENT RESPONSE REGULATOR"/>
    <property type="match status" value="1"/>
</dbReference>
<dbReference type="InterPro" id="IPR016032">
    <property type="entry name" value="Sig_transdc_resp-reg_C-effctor"/>
</dbReference>
<dbReference type="SMART" id="SM00421">
    <property type="entry name" value="HTH_LUXR"/>
    <property type="match status" value="1"/>
</dbReference>
<evidence type="ECO:0000256" key="1">
    <source>
        <dbReference type="ARBA" id="ARBA00023125"/>
    </source>
</evidence>
<dbReference type="RefSeq" id="WP_052218769.1">
    <property type="nucleotide sequence ID" value="NZ_LGTE01000024.1"/>
</dbReference>
<dbReference type="AlphaFoldDB" id="A0A0L6VZB8"/>
<keyword evidence="1" id="KW-0238">DNA-binding</keyword>
<evidence type="ECO:0000313" key="4">
    <source>
        <dbReference type="Proteomes" id="UP000037175"/>
    </source>
</evidence>
<dbReference type="InterPro" id="IPR000792">
    <property type="entry name" value="Tscrpt_reg_LuxR_C"/>
</dbReference>
<name>A0A0L6VZB8_9FIRM</name>
<reference evidence="4" key="1">
    <citation type="submission" date="2015-07" db="EMBL/GenBank/DDBJ databases">
        <title>Complete Genome of Thermincola ferriacetica strain Z-0001T.</title>
        <authorList>
            <person name="Lusk B."/>
            <person name="Badalamenti J.P."/>
            <person name="Parameswaran P."/>
            <person name="Bond D.R."/>
            <person name="Torres C.I."/>
        </authorList>
    </citation>
    <scope>NUCLEOTIDE SEQUENCE [LARGE SCALE GENOMIC DNA]</scope>
    <source>
        <strain evidence="4">Z-0001</strain>
    </source>
</reference>
<evidence type="ECO:0000313" key="3">
    <source>
        <dbReference type="EMBL" id="KNZ68672.1"/>
    </source>
</evidence>
<dbReference type="SUPFAM" id="SSF46894">
    <property type="entry name" value="C-terminal effector domain of the bipartite response regulators"/>
    <property type="match status" value="2"/>
</dbReference>
<organism evidence="3 4">
    <name type="scientific">Thermincola ferriacetica</name>
    <dbReference type="NCBI Taxonomy" id="281456"/>
    <lineage>
        <taxon>Bacteria</taxon>
        <taxon>Bacillati</taxon>
        <taxon>Bacillota</taxon>
        <taxon>Clostridia</taxon>
        <taxon>Eubacteriales</taxon>
        <taxon>Thermincolaceae</taxon>
        <taxon>Thermincola</taxon>
    </lineage>
</organism>
<dbReference type="PROSITE" id="PS00622">
    <property type="entry name" value="HTH_LUXR_1"/>
    <property type="match status" value="1"/>
</dbReference>
<dbReference type="PRINTS" id="PR00038">
    <property type="entry name" value="HTHLUXR"/>
</dbReference>
<gene>
    <name evidence="3" type="ORF">Tfer_2764</name>
</gene>
<dbReference type="Pfam" id="PF08281">
    <property type="entry name" value="Sigma70_r4_2"/>
    <property type="match status" value="1"/>
</dbReference>
<feature type="domain" description="HTH luxR-type" evidence="2">
    <location>
        <begin position="1"/>
        <end position="49"/>
    </location>
</feature>
<dbReference type="PROSITE" id="PS50043">
    <property type="entry name" value="HTH_LUXR_2"/>
    <property type="match status" value="1"/>
</dbReference>
<evidence type="ECO:0000259" key="2">
    <source>
        <dbReference type="PROSITE" id="PS50043"/>
    </source>
</evidence>
<dbReference type="GO" id="GO:0016987">
    <property type="term" value="F:sigma factor activity"/>
    <property type="evidence" value="ECO:0007669"/>
    <property type="project" value="InterPro"/>
</dbReference>
<dbReference type="InterPro" id="IPR036388">
    <property type="entry name" value="WH-like_DNA-bd_sf"/>
</dbReference>